<organism evidence="1 2">
    <name type="scientific">Phytophthora oleae</name>
    <dbReference type="NCBI Taxonomy" id="2107226"/>
    <lineage>
        <taxon>Eukaryota</taxon>
        <taxon>Sar</taxon>
        <taxon>Stramenopiles</taxon>
        <taxon>Oomycota</taxon>
        <taxon>Peronosporomycetes</taxon>
        <taxon>Peronosporales</taxon>
        <taxon>Peronosporaceae</taxon>
        <taxon>Phytophthora</taxon>
    </lineage>
</organism>
<dbReference type="Proteomes" id="UP001632037">
    <property type="component" value="Unassembled WGS sequence"/>
</dbReference>
<proteinExistence type="predicted"/>
<accession>A0ABD3FBW4</accession>
<dbReference type="EMBL" id="JBIMZQ010000025">
    <property type="protein sequence ID" value="KAL3663912.1"/>
    <property type="molecule type" value="Genomic_DNA"/>
</dbReference>
<protein>
    <submittedName>
        <fullName evidence="1">Uncharacterized protein</fullName>
    </submittedName>
</protein>
<sequence length="131" mass="14361">MLPTAPYTPLGDNATTPCVSCLLEARATVYAAPSVETVNALHKPNPYDEMAVPSSTMSPRPCPVRSTSCCVQLAHKRPGRSVRLRGCHDEAVLEFISSRKSMTDAMRLDHFDANETPYLHERRFSSTNPGA</sequence>
<reference evidence="1 2" key="1">
    <citation type="submission" date="2024-09" db="EMBL/GenBank/DDBJ databases">
        <title>Genome sequencing and assembly of Phytophthora oleae, isolate VK10A, causative agent of rot of olive drupes.</title>
        <authorList>
            <person name="Conti Taguali S."/>
            <person name="Riolo M."/>
            <person name="La Spada F."/>
            <person name="Cacciola S.O."/>
            <person name="Dionisio G."/>
        </authorList>
    </citation>
    <scope>NUCLEOTIDE SEQUENCE [LARGE SCALE GENOMIC DNA]</scope>
    <source>
        <strain evidence="1 2">VK10A</strain>
    </source>
</reference>
<gene>
    <name evidence="1" type="ORF">V7S43_010801</name>
</gene>
<dbReference type="AlphaFoldDB" id="A0ABD3FBW4"/>
<comment type="caution">
    <text evidence="1">The sequence shown here is derived from an EMBL/GenBank/DDBJ whole genome shotgun (WGS) entry which is preliminary data.</text>
</comment>
<evidence type="ECO:0000313" key="1">
    <source>
        <dbReference type="EMBL" id="KAL3663912.1"/>
    </source>
</evidence>
<evidence type="ECO:0000313" key="2">
    <source>
        <dbReference type="Proteomes" id="UP001632037"/>
    </source>
</evidence>
<name>A0ABD3FBW4_9STRA</name>
<keyword evidence="2" id="KW-1185">Reference proteome</keyword>